<dbReference type="NCBIfam" id="NF009287">
    <property type="entry name" value="PRK12647.1"/>
    <property type="match status" value="1"/>
</dbReference>
<feature type="domain" description="NADH:quinone oxidoreductase/Mrp antiporter transmembrane" evidence="12">
    <location>
        <begin position="124"/>
        <end position="410"/>
    </location>
</feature>
<dbReference type="GO" id="GO:0005886">
    <property type="term" value="C:plasma membrane"/>
    <property type="evidence" value="ECO:0007669"/>
    <property type="project" value="UniProtKB-SubCell"/>
</dbReference>
<keyword evidence="6 11" id="KW-1133">Transmembrane helix</keyword>
<evidence type="ECO:0000256" key="6">
    <source>
        <dbReference type="ARBA" id="ARBA00022989"/>
    </source>
</evidence>
<dbReference type="PRINTS" id="PR01434">
    <property type="entry name" value="NADHDHGNASE5"/>
</dbReference>
<feature type="transmembrane region" description="Helical" evidence="11">
    <location>
        <begin position="685"/>
        <end position="706"/>
    </location>
</feature>
<name>A0A432VS79_9GAMM</name>
<keyword evidence="5 9" id="KW-0812">Transmembrane</keyword>
<evidence type="ECO:0000259" key="12">
    <source>
        <dbReference type="Pfam" id="PF00361"/>
    </source>
</evidence>
<keyword evidence="17" id="KW-1185">Reference proteome</keyword>
<dbReference type="GO" id="GO:0015297">
    <property type="term" value="F:antiporter activity"/>
    <property type="evidence" value="ECO:0007669"/>
    <property type="project" value="UniProtKB-KW"/>
</dbReference>
<dbReference type="InterPro" id="IPR050616">
    <property type="entry name" value="CPA3_Na-H_Antiporter_A"/>
</dbReference>
<evidence type="ECO:0000256" key="8">
    <source>
        <dbReference type="ARBA" id="ARBA00023136"/>
    </source>
</evidence>
<dbReference type="OrthoDB" id="9811798at2"/>
<evidence type="ECO:0000256" key="3">
    <source>
        <dbReference type="ARBA" id="ARBA00022449"/>
    </source>
</evidence>
<feature type="transmembrane region" description="Helical" evidence="11">
    <location>
        <begin position="107"/>
        <end position="124"/>
    </location>
</feature>
<feature type="transmembrane region" description="Helical" evidence="11">
    <location>
        <begin position="446"/>
        <end position="473"/>
    </location>
</feature>
<dbReference type="Proteomes" id="UP000288212">
    <property type="component" value="Unassembled WGS sequence"/>
</dbReference>
<feature type="transmembrane region" description="Helical" evidence="11">
    <location>
        <begin position="565"/>
        <end position="582"/>
    </location>
</feature>
<evidence type="ECO:0000256" key="7">
    <source>
        <dbReference type="ARBA" id="ARBA00023065"/>
    </source>
</evidence>
<feature type="transmembrane region" description="Helical" evidence="11">
    <location>
        <begin position="400"/>
        <end position="425"/>
    </location>
</feature>
<dbReference type="AlphaFoldDB" id="A0A432VS79"/>
<feature type="transmembrane region" description="Helical" evidence="11">
    <location>
        <begin position="75"/>
        <end position="95"/>
    </location>
</feature>
<evidence type="ECO:0000259" key="15">
    <source>
        <dbReference type="Pfam" id="PF20501"/>
    </source>
</evidence>
<dbReference type="RefSeq" id="WP_126793395.1">
    <property type="nucleotide sequence ID" value="NZ_PIPI01000006.1"/>
</dbReference>
<feature type="transmembrane region" description="Helical" evidence="11">
    <location>
        <begin position="201"/>
        <end position="217"/>
    </location>
</feature>
<dbReference type="InterPro" id="IPR046806">
    <property type="entry name" value="MrpA_C/MbhE"/>
</dbReference>
<dbReference type="GO" id="GO:0006811">
    <property type="term" value="P:monoatomic ion transport"/>
    <property type="evidence" value="ECO:0007669"/>
    <property type="project" value="UniProtKB-KW"/>
</dbReference>
<keyword evidence="7" id="KW-0406">Ion transport</keyword>
<dbReference type="PANTHER" id="PTHR43373">
    <property type="entry name" value="NA(+)/H(+) ANTIPORTER SUBUNIT"/>
    <property type="match status" value="1"/>
</dbReference>
<dbReference type="InterPro" id="IPR001750">
    <property type="entry name" value="ND/Mrp_TM"/>
</dbReference>
<comment type="subcellular location">
    <subcellularLocation>
        <location evidence="1">Cell membrane</location>
        <topology evidence="1">Multi-pass membrane protein</topology>
    </subcellularLocation>
    <subcellularLocation>
        <location evidence="9">Membrane</location>
        <topology evidence="9">Multi-pass membrane protein</topology>
    </subcellularLocation>
</comment>
<feature type="transmembrane region" description="Helical" evidence="11">
    <location>
        <begin position="739"/>
        <end position="757"/>
    </location>
</feature>
<evidence type="ECO:0000256" key="4">
    <source>
        <dbReference type="ARBA" id="ARBA00022475"/>
    </source>
</evidence>
<protein>
    <submittedName>
        <fullName evidence="16">Na(+)/H(+) antiporter subunit A</fullName>
    </submittedName>
</protein>
<dbReference type="PANTHER" id="PTHR43373:SF1">
    <property type="entry name" value="NA(+)_H(+) ANTIPORTER SUBUNIT A"/>
    <property type="match status" value="1"/>
</dbReference>
<keyword evidence="8 11" id="KW-0472">Membrane</keyword>
<feature type="transmembrane region" description="Helical" evidence="11">
    <location>
        <begin position="493"/>
        <end position="514"/>
    </location>
</feature>
<feature type="transmembrane region" description="Helical" evidence="11">
    <location>
        <begin position="28"/>
        <end position="55"/>
    </location>
</feature>
<evidence type="ECO:0000256" key="10">
    <source>
        <dbReference type="SAM" id="MobiDB-lite"/>
    </source>
</evidence>
<evidence type="ECO:0000256" key="9">
    <source>
        <dbReference type="RuleBase" id="RU000320"/>
    </source>
</evidence>
<evidence type="ECO:0000256" key="5">
    <source>
        <dbReference type="ARBA" id="ARBA00022692"/>
    </source>
</evidence>
<feature type="domain" description="NADH-Ubiquinone oxidoreductase (complex I) chain 5 N-terminal" evidence="13">
    <location>
        <begin position="62"/>
        <end position="107"/>
    </location>
</feature>
<evidence type="ECO:0000313" key="17">
    <source>
        <dbReference type="Proteomes" id="UP000288212"/>
    </source>
</evidence>
<feature type="domain" description="MrpA C-terminal/MbhD" evidence="14">
    <location>
        <begin position="605"/>
        <end position="668"/>
    </location>
</feature>
<sequence>MQLAVLVIYLAALVTPWLFVQHQHRTAYLMAIVPAALTIWFAGHIPLIASGEVLIHEFAWIPGLDISFTMVLDGLSLMFALLICGIGTFIVLYAGAYLKGHEDQNRFLVVLLSFMGSMLGLVLADNLITLFVFWELTSITSYLLIGFNHHQESARKAALQGLIVTVAGGLALLAGIVMLAIAGGSYSIQEILNSSNSVTSHALYTGMLICLLLGAFTKSAQFPFHFWLPNAMAAPTPVSAYLHSATMVKAGIYLLARLQPQLGGTELWTIILSTFGALTLFTGAFMALRSTDLKKLLAYSTVMALGTLTLLLGIGTELAMLGFAAYLLAHSLYKGALFMLAGIVDHEAGSREVTELGGLRKYLPVTAVLTGVAALSLAGIPPLFGFVAKELLLEAMIEGAFAWFIYALVIVGSIFIVTVAAVIALRPFFGAFKAPKAAEKIHEPPIAMLAGPIVLVTLSLVAGLLPGLAGYWITQPATNAVAGTVVDGYLALWHGINLPLMLSAVSLIAGLILFKVWDGTRARLRVLDPIIARGPERGYFWFMDAIVWVAEWQTRKLQNGSMRNYLRTIVLVFVGLTGYTLLSRYQIHWNFDVSVYFHEIMVLGVLVAAAITASVTHSRLGAVAAMGGVGYTIALVFILFSAPDLGITQILVETLTVILLVLVLFRLPSFSNISTTRERIRDAAVALTVGVLMTFLIMITIDVQLFEPISGYMIENSYPLAHGRNIVNVILVDYRALDTLGEIFVLALAAMGVYAMIKFNPQTAPGANHFAGTLILPPKKIPEKDIVHSLDEIHQAMLEKENIVAPGDFDATNERKIAAASDAESNPDLSPDASDGHDDDPNEGEQSDQQQGKEDKPS</sequence>
<accession>A0A432VS79</accession>
<evidence type="ECO:0000256" key="11">
    <source>
        <dbReference type="SAM" id="Phobius"/>
    </source>
</evidence>
<feature type="transmembrane region" description="Helical" evidence="11">
    <location>
        <begin position="646"/>
        <end position="665"/>
    </location>
</feature>
<feature type="transmembrane region" description="Helical" evidence="11">
    <location>
        <begin position="130"/>
        <end position="147"/>
    </location>
</feature>
<evidence type="ECO:0000259" key="13">
    <source>
        <dbReference type="Pfam" id="PF00662"/>
    </source>
</evidence>
<proteinExistence type="predicted"/>
<dbReference type="Pfam" id="PF20501">
    <property type="entry name" value="MbhE"/>
    <property type="match status" value="1"/>
</dbReference>
<dbReference type="InterPro" id="IPR001516">
    <property type="entry name" value="Proton_antipo_N"/>
</dbReference>
<organism evidence="16 17">
    <name type="scientific">Aliidiomarina haloalkalitolerans</name>
    <dbReference type="NCBI Taxonomy" id="859059"/>
    <lineage>
        <taxon>Bacteria</taxon>
        <taxon>Pseudomonadati</taxon>
        <taxon>Pseudomonadota</taxon>
        <taxon>Gammaproteobacteria</taxon>
        <taxon>Alteromonadales</taxon>
        <taxon>Idiomarinaceae</taxon>
        <taxon>Aliidiomarina</taxon>
    </lineage>
</organism>
<evidence type="ECO:0000313" key="16">
    <source>
        <dbReference type="EMBL" id="RUO19211.1"/>
    </source>
</evidence>
<reference evidence="16 17" key="1">
    <citation type="journal article" date="2011" name="Front. Microbiol.">
        <title>Genomic signatures of strain selection and enhancement in Bacillus atrophaeus var. globigii, a historical biowarfare simulant.</title>
        <authorList>
            <person name="Gibbons H.S."/>
            <person name="Broomall S.M."/>
            <person name="McNew L.A."/>
            <person name="Daligault H."/>
            <person name="Chapman C."/>
            <person name="Bruce D."/>
            <person name="Karavis M."/>
            <person name="Krepps M."/>
            <person name="McGregor P.A."/>
            <person name="Hong C."/>
            <person name="Park K.H."/>
            <person name="Akmal A."/>
            <person name="Feldman A."/>
            <person name="Lin J.S."/>
            <person name="Chang W.E."/>
            <person name="Higgs B.W."/>
            <person name="Demirev P."/>
            <person name="Lindquist J."/>
            <person name="Liem A."/>
            <person name="Fochler E."/>
            <person name="Read T.D."/>
            <person name="Tapia R."/>
            <person name="Johnson S."/>
            <person name="Bishop-Lilly K.A."/>
            <person name="Detter C."/>
            <person name="Han C."/>
            <person name="Sozhamannan S."/>
            <person name="Rosenzweig C.N."/>
            <person name="Skowronski E.W."/>
        </authorList>
    </citation>
    <scope>NUCLEOTIDE SEQUENCE [LARGE SCALE GENOMIC DNA]</scope>
    <source>
        <strain evidence="16 17">AK5</strain>
    </source>
</reference>
<evidence type="ECO:0000256" key="1">
    <source>
        <dbReference type="ARBA" id="ARBA00004651"/>
    </source>
</evidence>
<dbReference type="Pfam" id="PF00361">
    <property type="entry name" value="Proton_antipo_M"/>
    <property type="match status" value="1"/>
</dbReference>
<feature type="region of interest" description="Disordered" evidence="10">
    <location>
        <begin position="813"/>
        <end position="858"/>
    </location>
</feature>
<feature type="transmembrane region" description="Helical" evidence="11">
    <location>
        <begin position="594"/>
        <end position="613"/>
    </location>
</feature>
<feature type="transmembrane region" description="Helical" evidence="11">
    <location>
        <begin position="6"/>
        <end position="21"/>
    </location>
</feature>
<evidence type="ECO:0000256" key="2">
    <source>
        <dbReference type="ARBA" id="ARBA00022448"/>
    </source>
</evidence>
<feature type="transmembrane region" description="Helical" evidence="11">
    <location>
        <begin position="365"/>
        <end position="388"/>
    </location>
</feature>
<feature type="domain" description="MrpA C-terminal/MbhE" evidence="15">
    <location>
        <begin position="679"/>
        <end position="761"/>
    </location>
</feature>
<feature type="transmembrane region" description="Helical" evidence="11">
    <location>
        <begin position="296"/>
        <end position="314"/>
    </location>
</feature>
<keyword evidence="2" id="KW-0813">Transport</keyword>
<feature type="compositionally biased region" description="Acidic residues" evidence="10">
    <location>
        <begin position="837"/>
        <end position="846"/>
    </location>
</feature>
<feature type="transmembrane region" description="Helical" evidence="11">
    <location>
        <begin position="320"/>
        <end position="344"/>
    </location>
</feature>
<dbReference type="Pfam" id="PF13244">
    <property type="entry name" value="MbhD"/>
    <property type="match status" value="1"/>
</dbReference>
<keyword evidence="4" id="KW-1003">Cell membrane</keyword>
<dbReference type="InterPro" id="IPR025383">
    <property type="entry name" value="MrpA_C/MbhD"/>
</dbReference>
<feature type="transmembrane region" description="Helical" evidence="11">
    <location>
        <begin position="268"/>
        <end position="289"/>
    </location>
</feature>
<dbReference type="Pfam" id="PF00662">
    <property type="entry name" value="Proton_antipo_N"/>
    <property type="match status" value="1"/>
</dbReference>
<feature type="transmembrane region" description="Helical" evidence="11">
    <location>
        <begin position="159"/>
        <end position="181"/>
    </location>
</feature>
<comment type="caution">
    <text evidence="16">The sequence shown here is derived from an EMBL/GenBank/DDBJ whole genome shotgun (WGS) entry which is preliminary data.</text>
</comment>
<gene>
    <name evidence="16" type="ORF">CWE06_09255</name>
</gene>
<feature type="transmembrane region" description="Helical" evidence="11">
    <location>
        <begin position="620"/>
        <end position="640"/>
    </location>
</feature>
<evidence type="ECO:0000259" key="14">
    <source>
        <dbReference type="Pfam" id="PF13244"/>
    </source>
</evidence>
<dbReference type="EMBL" id="PIPI01000006">
    <property type="protein sequence ID" value="RUO19211.1"/>
    <property type="molecule type" value="Genomic_DNA"/>
</dbReference>
<keyword evidence="3" id="KW-0050">Antiport</keyword>